<dbReference type="Proteomes" id="UP001233172">
    <property type="component" value="Unassembled WGS sequence"/>
</dbReference>
<evidence type="ECO:0000313" key="2">
    <source>
        <dbReference type="Proteomes" id="UP001233172"/>
    </source>
</evidence>
<proteinExistence type="predicted"/>
<keyword evidence="2" id="KW-1185">Reference proteome</keyword>
<feature type="non-terminal residue" evidence="1">
    <location>
        <position position="59"/>
    </location>
</feature>
<sequence>MNFSDCGEVGGRVQHEDLLLLCFTTSVAKELPMGRTPHDRNGVDVNESLFHSLNVYYLQ</sequence>
<dbReference type="AlphaFoldDB" id="A0AAD8BIL7"/>
<comment type="caution">
    <text evidence="1">The sequence shown here is derived from an EMBL/GenBank/DDBJ whole genome shotgun (WGS) entry which is preliminary data.</text>
</comment>
<accession>A0AAD8BIL7</accession>
<reference evidence="1" key="2">
    <citation type="submission" date="2023-04" db="EMBL/GenBank/DDBJ databases">
        <authorList>
            <person name="Bu L."/>
            <person name="Lu L."/>
            <person name="Laidemitt M.R."/>
            <person name="Zhang S.M."/>
            <person name="Mutuku M."/>
            <person name="Mkoji G."/>
            <person name="Steinauer M."/>
            <person name="Loker E.S."/>
        </authorList>
    </citation>
    <scope>NUCLEOTIDE SEQUENCE</scope>
    <source>
        <strain evidence="1">KasaAsao</strain>
        <tissue evidence="1">Whole Snail</tissue>
    </source>
</reference>
<gene>
    <name evidence="1" type="ORF">Bpfe_015663</name>
</gene>
<dbReference type="EMBL" id="JASAOG010000074">
    <property type="protein sequence ID" value="KAK0054817.1"/>
    <property type="molecule type" value="Genomic_DNA"/>
</dbReference>
<reference evidence="1" key="1">
    <citation type="journal article" date="2023" name="PLoS Negl. Trop. Dis.">
        <title>A genome sequence for Biomphalaria pfeifferi, the major vector snail for the human-infecting parasite Schistosoma mansoni.</title>
        <authorList>
            <person name="Bu L."/>
            <person name="Lu L."/>
            <person name="Laidemitt M.R."/>
            <person name="Zhang S.M."/>
            <person name="Mutuku M."/>
            <person name="Mkoji G."/>
            <person name="Steinauer M."/>
            <person name="Loker E.S."/>
        </authorList>
    </citation>
    <scope>NUCLEOTIDE SEQUENCE</scope>
    <source>
        <strain evidence="1">KasaAsao</strain>
    </source>
</reference>
<name>A0AAD8BIL7_BIOPF</name>
<protein>
    <submittedName>
        <fullName evidence="1">Uncharacterized protein</fullName>
    </submittedName>
</protein>
<organism evidence="1 2">
    <name type="scientific">Biomphalaria pfeifferi</name>
    <name type="common">Bloodfluke planorb</name>
    <name type="synonym">Freshwater snail</name>
    <dbReference type="NCBI Taxonomy" id="112525"/>
    <lineage>
        <taxon>Eukaryota</taxon>
        <taxon>Metazoa</taxon>
        <taxon>Spiralia</taxon>
        <taxon>Lophotrochozoa</taxon>
        <taxon>Mollusca</taxon>
        <taxon>Gastropoda</taxon>
        <taxon>Heterobranchia</taxon>
        <taxon>Euthyneura</taxon>
        <taxon>Panpulmonata</taxon>
        <taxon>Hygrophila</taxon>
        <taxon>Lymnaeoidea</taxon>
        <taxon>Planorbidae</taxon>
        <taxon>Biomphalaria</taxon>
    </lineage>
</organism>
<evidence type="ECO:0000313" key="1">
    <source>
        <dbReference type="EMBL" id="KAK0054817.1"/>
    </source>
</evidence>